<dbReference type="PANTHER" id="PTHR43877:SF2">
    <property type="entry name" value="AMINOALKYLPHOSPHONATE N-ACETYLTRANSFERASE-RELATED"/>
    <property type="match status" value="1"/>
</dbReference>
<dbReference type="SUPFAM" id="SSF55729">
    <property type="entry name" value="Acyl-CoA N-acyltransferases (Nat)"/>
    <property type="match status" value="1"/>
</dbReference>
<organism evidence="4 5">
    <name type="scientific">Caviibacterium pharyngocola</name>
    <dbReference type="NCBI Taxonomy" id="28159"/>
    <lineage>
        <taxon>Bacteria</taxon>
        <taxon>Pseudomonadati</taxon>
        <taxon>Pseudomonadota</taxon>
        <taxon>Gammaproteobacteria</taxon>
        <taxon>Pasteurellales</taxon>
        <taxon>Pasteurellaceae</taxon>
        <taxon>Caviibacterium</taxon>
    </lineage>
</organism>
<name>A0A2M8RU90_9PAST</name>
<evidence type="ECO:0000313" key="4">
    <source>
        <dbReference type="EMBL" id="PJG82449.1"/>
    </source>
</evidence>
<keyword evidence="2" id="KW-0012">Acyltransferase</keyword>
<dbReference type="Pfam" id="PF00583">
    <property type="entry name" value="Acetyltransf_1"/>
    <property type="match status" value="1"/>
</dbReference>
<dbReference type="InterPro" id="IPR016181">
    <property type="entry name" value="Acyl_CoA_acyltransferase"/>
</dbReference>
<dbReference type="OrthoDB" id="1821130at2"/>
<feature type="domain" description="N-acetyltransferase" evidence="3">
    <location>
        <begin position="3"/>
        <end position="141"/>
    </location>
</feature>
<dbReference type="RefSeq" id="WP_100297161.1">
    <property type="nucleotide sequence ID" value="NZ_PHGZ01000020.1"/>
</dbReference>
<accession>A0A2M8RU90</accession>
<dbReference type="PROSITE" id="PS51186">
    <property type="entry name" value="GNAT"/>
    <property type="match status" value="1"/>
</dbReference>
<sequence>MDYQIKPMLAEHYEEVYRLWNKIDGMDLNPLDDNPQAISKFLDFNPDLNYVAVAQDRIVGVIMCGFDGRRATIYHAAVAESHRGLGIGSRLLAQVERTLKAKNITKGRLLAFKTNETATEFWQKSGWTLQTRFNYFSKSLL</sequence>
<dbReference type="Gene3D" id="3.40.630.30">
    <property type="match status" value="1"/>
</dbReference>
<evidence type="ECO:0000256" key="2">
    <source>
        <dbReference type="ARBA" id="ARBA00023315"/>
    </source>
</evidence>
<dbReference type="InterPro" id="IPR000182">
    <property type="entry name" value="GNAT_dom"/>
</dbReference>
<dbReference type="AlphaFoldDB" id="A0A2M8RU90"/>
<reference evidence="4 5" key="1">
    <citation type="submission" date="2017-11" db="EMBL/GenBank/DDBJ databases">
        <title>Reclassification of Bisgaard taxon 5 as Caviibacterium pharyngocola gen. nov., sp. nov.</title>
        <authorList>
            <person name="Christensen H."/>
        </authorList>
    </citation>
    <scope>NUCLEOTIDE SEQUENCE [LARGE SCALE GENOMIC DNA]</scope>
    <source>
        <strain evidence="4 5">7_3</strain>
    </source>
</reference>
<dbReference type="CDD" id="cd04301">
    <property type="entry name" value="NAT_SF"/>
    <property type="match status" value="1"/>
</dbReference>
<dbReference type="PANTHER" id="PTHR43877">
    <property type="entry name" value="AMINOALKYLPHOSPHONATE N-ACETYLTRANSFERASE-RELATED-RELATED"/>
    <property type="match status" value="1"/>
</dbReference>
<evidence type="ECO:0000313" key="5">
    <source>
        <dbReference type="Proteomes" id="UP000230282"/>
    </source>
</evidence>
<evidence type="ECO:0000256" key="1">
    <source>
        <dbReference type="ARBA" id="ARBA00022679"/>
    </source>
</evidence>
<protein>
    <submittedName>
        <fullName evidence="4">GNAT family N-acetyltransferase</fullName>
    </submittedName>
</protein>
<dbReference type="EMBL" id="PHGZ01000020">
    <property type="protein sequence ID" value="PJG82449.1"/>
    <property type="molecule type" value="Genomic_DNA"/>
</dbReference>
<comment type="caution">
    <text evidence="4">The sequence shown here is derived from an EMBL/GenBank/DDBJ whole genome shotgun (WGS) entry which is preliminary data.</text>
</comment>
<dbReference type="Proteomes" id="UP000230282">
    <property type="component" value="Unassembled WGS sequence"/>
</dbReference>
<keyword evidence="1 4" id="KW-0808">Transferase</keyword>
<gene>
    <name evidence="4" type="ORF">CVP04_08930</name>
</gene>
<dbReference type="InterPro" id="IPR050832">
    <property type="entry name" value="Bact_Acetyltransf"/>
</dbReference>
<keyword evidence="5" id="KW-1185">Reference proteome</keyword>
<evidence type="ECO:0000259" key="3">
    <source>
        <dbReference type="PROSITE" id="PS51186"/>
    </source>
</evidence>
<proteinExistence type="predicted"/>
<dbReference type="GO" id="GO:0016747">
    <property type="term" value="F:acyltransferase activity, transferring groups other than amino-acyl groups"/>
    <property type="evidence" value="ECO:0007669"/>
    <property type="project" value="InterPro"/>
</dbReference>